<reference evidence="3" key="1">
    <citation type="submission" date="2016-10" db="EMBL/GenBank/DDBJ databases">
        <authorList>
            <person name="Varghese N."/>
            <person name="Submissions S."/>
        </authorList>
    </citation>
    <scope>NUCLEOTIDE SEQUENCE [LARGE SCALE GENOMIC DNA]</scope>
    <source>
        <strain evidence="3">DSM 26893</strain>
    </source>
</reference>
<feature type="domain" description="AB hydrolase-1" evidence="1">
    <location>
        <begin position="25"/>
        <end position="251"/>
    </location>
</feature>
<dbReference type="Proteomes" id="UP000199372">
    <property type="component" value="Unassembled WGS sequence"/>
</dbReference>
<dbReference type="InterPro" id="IPR050266">
    <property type="entry name" value="AB_hydrolase_sf"/>
</dbReference>
<dbReference type="InterPro" id="IPR029058">
    <property type="entry name" value="AB_hydrolase_fold"/>
</dbReference>
<evidence type="ECO:0000313" key="2">
    <source>
        <dbReference type="EMBL" id="SEN50438.1"/>
    </source>
</evidence>
<dbReference type="OrthoDB" id="9793083at2"/>
<dbReference type="RefSeq" id="WP_091845504.1">
    <property type="nucleotide sequence ID" value="NZ_FOCM01000004.1"/>
</dbReference>
<dbReference type="Pfam" id="PF12697">
    <property type="entry name" value="Abhydrolase_6"/>
    <property type="match status" value="1"/>
</dbReference>
<dbReference type="SUPFAM" id="SSF53474">
    <property type="entry name" value="alpha/beta-Hydrolases"/>
    <property type="match status" value="1"/>
</dbReference>
<dbReference type="EMBL" id="FOCM01000004">
    <property type="protein sequence ID" value="SEN50438.1"/>
    <property type="molecule type" value="Genomic_DNA"/>
</dbReference>
<proteinExistence type="predicted"/>
<evidence type="ECO:0000313" key="3">
    <source>
        <dbReference type="Proteomes" id="UP000199372"/>
    </source>
</evidence>
<evidence type="ECO:0000259" key="1">
    <source>
        <dbReference type="Pfam" id="PF12697"/>
    </source>
</evidence>
<accession>A0A1H8H4M2</accession>
<protein>
    <submittedName>
        <fullName evidence="2">3-oxoadipate enol-lactonase</fullName>
    </submittedName>
</protein>
<sequence length="261" mass="27163">MRRFLNVGGKTLHAELRPGDGGRPIVFINSLGSDLRIWDAVLPGLPADAPVLRHDKCGHGLSSGGTDSIAGFAQDLADAMDQVAMAGALVVALSIGGLIALQLAQDRPDLVGGLVLSNTSYRIGTDEMWQARMDDLDALGLPAMSAGVIERSLSPGFRAAHPVATEGWRMMLARTPQPGYRAACAAIRDADLSAVLPRLSCPVLCIAGSEDVTTPPGVVADLAERIPGAAMVELEGVGHLPCLELPARVAELVAGMHGRLS</sequence>
<dbReference type="PANTHER" id="PTHR43798">
    <property type="entry name" value="MONOACYLGLYCEROL LIPASE"/>
    <property type="match status" value="1"/>
</dbReference>
<organism evidence="2 3">
    <name type="scientific">Palleronia pelagia</name>
    <dbReference type="NCBI Taxonomy" id="387096"/>
    <lineage>
        <taxon>Bacteria</taxon>
        <taxon>Pseudomonadati</taxon>
        <taxon>Pseudomonadota</taxon>
        <taxon>Alphaproteobacteria</taxon>
        <taxon>Rhodobacterales</taxon>
        <taxon>Roseobacteraceae</taxon>
        <taxon>Palleronia</taxon>
    </lineage>
</organism>
<dbReference type="Gene3D" id="3.40.50.1820">
    <property type="entry name" value="alpha/beta hydrolase"/>
    <property type="match status" value="1"/>
</dbReference>
<dbReference type="AlphaFoldDB" id="A0A1H8H4M2"/>
<keyword evidence="3" id="KW-1185">Reference proteome</keyword>
<name>A0A1H8H4M2_9RHOB</name>
<gene>
    <name evidence="2" type="ORF">SAMN04488011_104296</name>
</gene>
<dbReference type="InterPro" id="IPR000073">
    <property type="entry name" value="AB_hydrolase_1"/>
</dbReference>